<dbReference type="SUPFAM" id="SSF88659">
    <property type="entry name" value="Sigma3 and sigma4 domains of RNA polymerase sigma factors"/>
    <property type="match status" value="2"/>
</dbReference>
<dbReference type="GO" id="GO:0005737">
    <property type="term" value="C:cytoplasm"/>
    <property type="evidence" value="ECO:0007669"/>
    <property type="project" value="UniProtKB-SubCell"/>
</dbReference>
<keyword evidence="2 6" id="KW-0805">Transcription regulation</keyword>
<keyword evidence="10" id="KW-1185">Reference proteome</keyword>
<name>C1DV68_SULAA</name>
<dbReference type="PANTHER" id="PTHR30603:SF60">
    <property type="entry name" value="RNA POLYMERASE SIGMA FACTOR RPOD"/>
    <property type="match status" value="1"/>
</dbReference>
<feature type="region of interest" description="Sigma-70 factor domain-2" evidence="6">
    <location>
        <begin position="351"/>
        <end position="421"/>
    </location>
</feature>
<dbReference type="InterPro" id="IPR028630">
    <property type="entry name" value="Sigma70_RpoD"/>
</dbReference>
<dbReference type="NCBIfam" id="TIGR02393">
    <property type="entry name" value="RpoD_Cterm"/>
    <property type="match status" value="1"/>
</dbReference>
<dbReference type="Pfam" id="PF04545">
    <property type="entry name" value="Sigma70_r4"/>
    <property type="match status" value="1"/>
</dbReference>
<evidence type="ECO:0000313" key="10">
    <source>
        <dbReference type="Proteomes" id="UP000001369"/>
    </source>
</evidence>
<evidence type="ECO:0000256" key="5">
    <source>
        <dbReference type="ARBA" id="ARBA00023163"/>
    </source>
</evidence>
<dbReference type="GO" id="GO:0006352">
    <property type="term" value="P:DNA-templated transcription initiation"/>
    <property type="evidence" value="ECO:0007669"/>
    <property type="project" value="UniProtKB-UniRule"/>
</dbReference>
<dbReference type="RefSeq" id="WP_012674757.1">
    <property type="nucleotide sequence ID" value="NC_012438.1"/>
</dbReference>
<dbReference type="InterPro" id="IPR007127">
    <property type="entry name" value="RNA_pol_sigma_70_r1_1"/>
</dbReference>
<dbReference type="Pfam" id="PF00140">
    <property type="entry name" value="Sigma70_r1_2"/>
    <property type="match status" value="1"/>
</dbReference>
<dbReference type="Pfam" id="PF04539">
    <property type="entry name" value="Sigma70_r3"/>
    <property type="match status" value="1"/>
</dbReference>
<comment type="function">
    <text evidence="6">Sigma factors are initiation factors that promote the attachment of RNA polymerase to specific initiation sites and are then released. This sigma factor is the primary sigma factor during exponential growth.</text>
</comment>
<evidence type="ECO:0000256" key="1">
    <source>
        <dbReference type="ARBA" id="ARBA00022490"/>
    </source>
</evidence>
<sequence>MINLQERDDVRTLINLAREKGYVTYSEISTYVDEEFFSSDEHIESLIEYLNELNIDVRDDEKIKEEDDDIYLGIDFDDDVWSKADDPVKLYLREMGKIPLLKREEEIKYAMEIERGRKKVFRGLLRTSFLTERLLDEWAKVVDGKLRVQDLLNVEETEEKVDELSDGESLELENNENYDKITSDFIKKGLELAKLYRDLLEKEKIYLETKTLEAKREFVWQHAKLNKFIKSLNIKFTKLDKIADELKELYTKLRKNEKDYEKRIKIISKIHPDLDLMLSTEYEKYPEILKKLESNGFSYGRYEILRTETLRLKNEIEDIKAKIGTIPEEFDHVLDIIQQGRNEINNVKQILVKANLRLVVSIAKKYTNRGLQFLDLIQEGNIGLMKAVDKYDYKRGFKFSTYATWWIRQAITRAIADQARTIRIPVHMIETINKLIRVARSMVQELGREPTPEEIAKKVGMPAEKVKKILRTSQEPISLETPIGTDEETHLGDFIEDKSVLSPEAHMLKNALRMQLDEVLSTLSEREEQVLRYRFGLEDDTEHTLEQVGKRFGVTRERIRQIEAKALRKLRHPHRAKYLKPFIEGD</sequence>
<dbReference type="PRINTS" id="PR00046">
    <property type="entry name" value="SIGMA70FCT"/>
</dbReference>
<dbReference type="InterPro" id="IPR013324">
    <property type="entry name" value="RNA_pol_sigma_r3/r4-like"/>
</dbReference>
<evidence type="ECO:0000256" key="6">
    <source>
        <dbReference type="HAMAP-Rule" id="MF_00963"/>
    </source>
</evidence>
<evidence type="ECO:0000313" key="9">
    <source>
        <dbReference type="EMBL" id="ACN99441.1"/>
    </source>
</evidence>
<dbReference type="InterPro" id="IPR009042">
    <property type="entry name" value="RNA_pol_sigma70_r1_2"/>
</dbReference>
<keyword evidence="4 6" id="KW-0238">DNA-binding</keyword>
<evidence type="ECO:0000259" key="8">
    <source>
        <dbReference type="PROSITE" id="PS00716"/>
    </source>
</evidence>
<dbReference type="InterPro" id="IPR014284">
    <property type="entry name" value="RNA_pol_sigma-70_dom"/>
</dbReference>
<feature type="domain" description="RNA polymerase sigma-70" evidence="8">
    <location>
        <begin position="544"/>
        <end position="570"/>
    </location>
</feature>
<feature type="region of interest" description="Sigma-70 factor domain-4" evidence="6">
    <location>
        <begin position="519"/>
        <end position="572"/>
    </location>
</feature>
<reference evidence="9 10" key="1">
    <citation type="journal article" date="2009" name="J. Bacteriol.">
        <title>Complete and draft genome sequences of six members of the Aquificales.</title>
        <authorList>
            <person name="Reysenbach A.L."/>
            <person name="Hamamura N."/>
            <person name="Podar M."/>
            <person name="Griffiths E."/>
            <person name="Ferreira S."/>
            <person name="Hochstein R."/>
            <person name="Heidelberg J."/>
            <person name="Johnson J."/>
            <person name="Mead D."/>
            <person name="Pohorille A."/>
            <person name="Sarmiento M."/>
            <person name="Schweighofer K."/>
            <person name="Seshadri R."/>
            <person name="Voytek M.A."/>
        </authorList>
    </citation>
    <scope>NUCLEOTIDE SEQUENCE [LARGE SCALE GENOMIC DNA]</scope>
    <source>
        <strain evidence="10">Az-Fu1 / DSM 15241 / OCM 825</strain>
    </source>
</reference>
<dbReference type="Proteomes" id="UP000001369">
    <property type="component" value="Chromosome"/>
</dbReference>
<comment type="subunit">
    <text evidence="6">Interacts transiently with the RNA polymerase catalytic core.</text>
</comment>
<dbReference type="InterPro" id="IPR042189">
    <property type="entry name" value="RNA_pol_sigma_70_r1_1_sf"/>
</dbReference>
<protein>
    <recommendedName>
        <fullName evidence="6">RNA polymerase sigma factor SigA</fullName>
    </recommendedName>
</protein>
<feature type="short sequence motif" description="Interaction with polymerase core subunit RpoC" evidence="6">
    <location>
        <begin position="375"/>
        <end position="378"/>
    </location>
</feature>
<dbReference type="KEGG" id="saf:SULAZ_1032"/>
<dbReference type="InterPro" id="IPR000943">
    <property type="entry name" value="RNA_pol_sigma70"/>
</dbReference>
<dbReference type="InterPro" id="IPR036388">
    <property type="entry name" value="WH-like_DNA-bd_sf"/>
</dbReference>
<dbReference type="eggNOG" id="COG0568">
    <property type="taxonomic scope" value="Bacteria"/>
</dbReference>
<keyword evidence="1 6" id="KW-0963">Cytoplasm</keyword>
<gene>
    <name evidence="6" type="primary">sigA</name>
    <name evidence="9" type="ordered locus">SULAZ_1032</name>
</gene>
<evidence type="ECO:0000259" key="7">
    <source>
        <dbReference type="PROSITE" id="PS00715"/>
    </source>
</evidence>
<dbReference type="HOGENOM" id="CLU_014793_7_2_0"/>
<dbReference type="NCBIfam" id="NF004208">
    <property type="entry name" value="PRK05658.1"/>
    <property type="match status" value="1"/>
</dbReference>
<evidence type="ECO:0000256" key="3">
    <source>
        <dbReference type="ARBA" id="ARBA00023082"/>
    </source>
</evidence>
<dbReference type="Gene3D" id="1.10.601.10">
    <property type="entry name" value="RNA Polymerase Primary Sigma Factor"/>
    <property type="match status" value="1"/>
</dbReference>
<dbReference type="EMBL" id="CP001229">
    <property type="protein sequence ID" value="ACN99441.1"/>
    <property type="molecule type" value="Genomic_DNA"/>
</dbReference>
<dbReference type="Pfam" id="PF03979">
    <property type="entry name" value="Sigma70_r1_1"/>
    <property type="match status" value="1"/>
</dbReference>
<dbReference type="InterPro" id="IPR050239">
    <property type="entry name" value="Sigma-70_RNA_pol_init_factors"/>
</dbReference>
<dbReference type="AlphaFoldDB" id="C1DV68"/>
<dbReference type="InterPro" id="IPR007630">
    <property type="entry name" value="RNA_pol_sigma70_r4"/>
</dbReference>
<dbReference type="Gene3D" id="1.10.220.120">
    <property type="entry name" value="Sigma-70 factor, region 1.1"/>
    <property type="match status" value="1"/>
</dbReference>
<organism evidence="9 10">
    <name type="scientific">Sulfurihydrogenibium azorense (strain DSM 15241 / OCM 825 / Az-Fu1)</name>
    <dbReference type="NCBI Taxonomy" id="204536"/>
    <lineage>
        <taxon>Bacteria</taxon>
        <taxon>Pseudomonadati</taxon>
        <taxon>Aquificota</taxon>
        <taxon>Aquificia</taxon>
        <taxon>Aquificales</taxon>
        <taxon>Hydrogenothermaceae</taxon>
        <taxon>Sulfurihydrogenibium</taxon>
    </lineage>
</organism>
<dbReference type="PROSITE" id="PS00716">
    <property type="entry name" value="SIGMA70_2"/>
    <property type="match status" value="1"/>
</dbReference>
<dbReference type="SUPFAM" id="SSF88946">
    <property type="entry name" value="Sigma2 domain of RNA polymerase sigma factors"/>
    <property type="match status" value="1"/>
</dbReference>
<dbReference type="OrthoDB" id="9809557at2"/>
<keyword evidence="5 6" id="KW-0804">Transcription</keyword>
<dbReference type="PROSITE" id="PS00715">
    <property type="entry name" value="SIGMA70_1"/>
    <property type="match status" value="1"/>
</dbReference>
<dbReference type="PANTHER" id="PTHR30603">
    <property type="entry name" value="RNA POLYMERASE SIGMA FACTOR RPO"/>
    <property type="match status" value="1"/>
</dbReference>
<dbReference type="GO" id="GO:0016987">
    <property type="term" value="F:sigma factor activity"/>
    <property type="evidence" value="ECO:0007669"/>
    <property type="project" value="UniProtKB-UniRule"/>
</dbReference>
<dbReference type="CDD" id="cd06171">
    <property type="entry name" value="Sigma70_r4"/>
    <property type="match status" value="1"/>
</dbReference>
<comment type="subcellular location">
    <subcellularLocation>
        <location evidence="6">Cytoplasm</location>
    </subcellularLocation>
</comment>
<dbReference type="STRING" id="204536.SULAZ_1032"/>
<dbReference type="InterPro" id="IPR007624">
    <property type="entry name" value="RNA_pol_sigma70_r3"/>
</dbReference>
<proteinExistence type="inferred from homology"/>
<dbReference type="HAMAP" id="MF_00963">
    <property type="entry name" value="Sigma70_RpoD_SigA"/>
    <property type="match status" value="1"/>
</dbReference>
<dbReference type="FunFam" id="1.10.601.10:FF:000001">
    <property type="entry name" value="RNA polymerase sigma factor SigA"/>
    <property type="match status" value="1"/>
</dbReference>
<evidence type="ECO:0000256" key="2">
    <source>
        <dbReference type="ARBA" id="ARBA00023015"/>
    </source>
</evidence>
<dbReference type="InterPro" id="IPR012760">
    <property type="entry name" value="RNA_pol_sigma_RpoD_C"/>
</dbReference>
<dbReference type="Pfam" id="PF04542">
    <property type="entry name" value="Sigma70_r2"/>
    <property type="match status" value="1"/>
</dbReference>
<feature type="DNA-binding region" description="H-T-H motif" evidence="6">
    <location>
        <begin position="545"/>
        <end position="564"/>
    </location>
</feature>
<dbReference type="GO" id="GO:0003677">
    <property type="term" value="F:DNA binding"/>
    <property type="evidence" value="ECO:0007669"/>
    <property type="project" value="UniProtKB-UniRule"/>
</dbReference>
<keyword evidence="3 6" id="KW-0731">Sigma factor</keyword>
<dbReference type="Gene3D" id="1.10.10.10">
    <property type="entry name" value="Winged helix-like DNA-binding domain superfamily/Winged helix DNA-binding domain"/>
    <property type="match status" value="2"/>
</dbReference>
<comment type="similarity">
    <text evidence="6">Belongs to the sigma-70 factor family. RpoD/SigA subfamily.</text>
</comment>
<accession>C1DV68</accession>
<evidence type="ECO:0000256" key="4">
    <source>
        <dbReference type="ARBA" id="ARBA00023125"/>
    </source>
</evidence>
<dbReference type="InterPro" id="IPR007627">
    <property type="entry name" value="RNA_pol_sigma70_r2"/>
</dbReference>
<dbReference type="NCBIfam" id="TIGR02937">
    <property type="entry name" value="sigma70-ECF"/>
    <property type="match status" value="1"/>
</dbReference>
<dbReference type="InterPro" id="IPR013325">
    <property type="entry name" value="RNA_pol_sigma_r2"/>
</dbReference>
<feature type="region of interest" description="Sigma-70 factor domain-3" evidence="6">
    <location>
        <begin position="430"/>
        <end position="506"/>
    </location>
</feature>
<dbReference type="FunFam" id="1.10.10.10:FF:000002">
    <property type="entry name" value="RNA polymerase sigma factor SigA"/>
    <property type="match status" value="1"/>
</dbReference>
<feature type="domain" description="RNA polymerase sigma-70" evidence="7">
    <location>
        <begin position="375"/>
        <end position="388"/>
    </location>
</feature>